<dbReference type="NCBIfam" id="TIGR02276">
    <property type="entry name" value="beta_rpt_yvtn"/>
    <property type="match status" value="1"/>
</dbReference>
<feature type="region of interest" description="Disordered" evidence="1">
    <location>
        <begin position="658"/>
        <end position="678"/>
    </location>
</feature>
<dbReference type="InterPro" id="IPR011964">
    <property type="entry name" value="YVTN_b-propeller_repeat"/>
</dbReference>
<reference evidence="2 3" key="1">
    <citation type="submission" date="2020-10" db="EMBL/GenBank/DDBJ databases">
        <title>Wide distribution of Phycisphaera-like planctomycetes from WD2101 soil group in peatlands and genome analysis of the first cultivated representative.</title>
        <authorList>
            <person name="Dedysh S.N."/>
            <person name="Beletsky A.V."/>
            <person name="Ivanova A."/>
            <person name="Kulichevskaya I.S."/>
            <person name="Suzina N.E."/>
            <person name="Philippov D.A."/>
            <person name="Rakitin A.L."/>
            <person name="Mardanov A.V."/>
            <person name="Ravin N.V."/>
        </authorList>
    </citation>
    <scope>NUCLEOTIDE SEQUENCE [LARGE SCALE GENOMIC DNA]</scope>
    <source>
        <strain evidence="2 3">M1803</strain>
    </source>
</reference>
<feature type="compositionally biased region" description="Pro residues" evidence="1">
    <location>
        <begin position="593"/>
        <end position="602"/>
    </location>
</feature>
<evidence type="ECO:0000313" key="2">
    <source>
        <dbReference type="EMBL" id="QOV92563.1"/>
    </source>
</evidence>
<dbReference type="Gene3D" id="3.40.720.10">
    <property type="entry name" value="Alkaline Phosphatase, subunit A"/>
    <property type="match status" value="2"/>
</dbReference>
<accession>A0A7M2X4C3</accession>
<dbReference type="PANTHER" id="PTHR47197:SF3">
    <property type="entry name" value="DIHYDRO-HEME D1 DEHYDROGENASE"/>
    <property type="match status" value="1"/>
</dbReference>
<proteinExistence type="predicted"/>
<dbReference type="InterPro" id="IPR017850">
    <property type="entry name" value="Alkaline_phosphatase_core_sf"/>
</dbReference>
<dbReference type="Proteomes" id="UP000593765">
    <property type="component" value="Chromosome"/>
</dbReference>
<dbReference type="SUPFAM" id="SSF53649">
    <property type="entry name" value="Alkaline phosphatase-like"/>
    <property type="match status" value="1"/>
</dbReference>
<dbReference type="SUPFAM" id="SSF51004">
    <property type="entry name" value="C-terminal (heme d1) domain of cytochrome cd1-nitrite reductase"/>
    <property type="match status" value="1"/>
</dbReference>
<evidence type="ECO:0000313" key="3">
    <source>
        <dbReference type="Proteomes" id="UP000593765"/>
    </source>
</evidence>
<protein>
    <submittedName>
        <fullName evidence="2">Bifunctional YncE family protein/alkaline phosphatase family protein</fullName>
    </submittedName>
</protein>
<dbReference type="InterPro" id="IPR011048">
    <property type="entry name" value="Haem_d1_sf"/>
</dbReference>
<dbReference type="InterPro" id="IPR015943">
    <property type="entry name" value="WD40/YVTN_repeat-like_dom_sf"/>
</dbReference>
<sequence>MGLLLNKTQSRLFVANAHSDTISVIDTAADKVIHTILVRPQVAKDLAGATPLGLALSPSEKFLYAALGDMNAIAVIDIADSAGPELEGYIPAGWYPTAVAVAGQTLLVTNAKGDAARIPHNFSGAGKSVGSPLTLYDGSLWRLPVPGKADLKKLTETCLENARLTPMYLNNQNPLKAISKQAGGIEHVIYIVKENRTYDHVLGDLPQGNGDPERCVFPRAVTPNLHALAERFILLDNFYDSGEVSGDGWTWSTQAHANQYTIRNVPYQYSGRGRVFDYEGDNNGYPTGGFPAKGLDGKPLSDDPRFKDGAKPIRDVAASPGGHLWDLARANNLTYRNYGFFVGSGSKKGDKVVIPDNYPNSTGLQPGGRDLAGVTNIDFRRFDMNYPDSDAPSRYAAEKSDPSYLWPTKAFGQSVAPSRFSEWKREFDLMLAKDPTGAAVPNLMTVRFCTDHTAGANPGHPTPRCMVADNDYAVGQLVEAVSKSPIWKKCAIVIIEDDAQNGPDHVDAHRSICFVVSPWMKRAAVDHSFQNTVSAIRTIECLLGLPPMCQYDAASGVIGGWDDAPRNDEPFVAIAPSHDIMKERNGKKNTPSPISPEQPAAPKPATRPAGEKAEDRPLTTQDELAAASLEMDFSVADRAPADLLNRVIWKTIKGLDAEMPPTPKVIAAQGQKIDDDDD</sequence>
<dbReference type="AlphaFoldDB" id="A0A7M2X4C3"/>
<keyword evidence="3" id="KW-1185">Reference proteome</keyword>
<dbReference type="EMBL" id="CP063458">
    <property type="protein sequence ID" value="QOV92563.1"/>
    <property type="molecule type" value="Genomic_DNA"/>
</dbReference>
<dbReference type="InterPro" id="IPR051200">
    <property type="entry name" value="Host-pathogen_enzymatic-act"/>
</dbReference>
<dbReference type="Gene3D" id="2.130.10.10">
    <property type="entry name" value="YVTN repeat-like/Quinoprotein amine dehydrogenase"/>
    <property type="match status" value="1"/>
</dbReference>
<feature type="region of interest" description="Disordered" evidence="1">
    <location>
        <begin position="576"/>
        <end position="617"/>
    </location>
</feature>
<name>A0A7M2X4C3_9BACT</name>
<gene>
    <name evidence="2" type="ORF">IPV69_26675</name>
</gene>
<evidence type="ECO:0000256" key="1">
    <source>
        <dbReference type="SAM" id="MobiDB-lite"/>
    </source>
</evidence>
<dbReference type="KEGG" id="hbs:IPV69_26675"/>
<dbReference type="PANTHER" id="PTHR47197">
    <property type="entry name" value="PROTEIN NIRF"/>
    <property type="match status" value="1"/>
</dbReference>
<organism evidence="2 3">
    <name type="scientific">Humisphaera borealis</name>
    <dbReference type="NCBI Taxonomy" id="2807512"/>
    <lineage>
        <taxon>Bacteria</taxon>
        <taxon>Pseudomonadati</taxon>
        <taxon>Planctomycetota</taxon>
        <taxon>Phycisphaerae</taxon>
        <taxon>Tepidisphaerales</taxon>
        <taxon>Tepidisphaeraceae</taxon>
        <taxon>Humisphaera</taxon>
    </lineage>
</organism>